<dbReference type="InterPro" id="IPR032710">
    <property type="entry name" value="NTF2-like_dom_sf"/>
</dbReference>
<dbReference type="AlphaFoldDB" id="A0A2U2HIH8"/>
<evidence type="ECO:0000313" key="5">
    <source>
        <dbReference type="Proteomes" id="UP000241421"/>
    </source>
</evidence>
<feature type="region of interest" description="Disordered" evidence="1">
    <location>
        <begin position="153"/>
        <end position="177"/>
    </location>
</feature>
<dbReference type="EMBL" id="PXWF02000244">
    <property type="protein sequence ID" value="PWF46624.1"/>
    <property type="molecule type" value="Genomic_DNA"/>
</dbReference>
<feature type="signal peptide" evidence="2">
    <location>
        <begin position="1"/>
        <end position="25"/>
    </location>
</feature>
<feature type="domain" description="DUF4440" evidence="3">
    <location>
        <begin position="38"/>
        <end position="141"/>
    </location>
</feature>
<comment type="caution">
    <text evidence="4">The sequence shown here is derived from an EMBL/GenBank/DDBJ whole genome shotgun (WGS) entry which is preliminary data.</text>
</comment>
<dbReference type="Gene3D" id="3.10.450.50">
    <property type="match status" value="1"/>
</dbReference>
<dbReference type="Pfam" id="PF14534">
    <property type="entry name" value="DUF4440"/>
    <property type="match status" value="1"/>
</dbReference>
<name>A0A2U2HIH8_9BURK</name>
<gene>
    <name evidence="4" type="ORF">C7C56_016155</name>
</gene>
<protein>
    <submittedName>
        <fullName evidence="4">DUF4440 domain-containing protein</fullName>
    </submittedName>
</protein>
<dbReference type="OrthoDB" id="6385935at2"/>
<evidence type="ECO:0000259" key="3">
    <source>
        <dbReference type="Pfam" id="PF14534"/>
    </source>
</evidence>
<organism evidence="4 5">
    <name type="scientific">Massilia glaciei</name>
    <dbReference type="NCBI Taxonomy" id="1524097"/>
    <lineage>
        <taxon>Bacteria</taxon>
        <taxon>Pseudomonadati</taxon>
        <taxon>Pseudomonadota</taxon>
        <taxon>Betaproteobacteria</taxon>
        <taxon>Burkholderiales</taxon>
        <taxon>Oxalobacteraceae</taxon>
        <taxon>Telluria group</taxon>
        <taxon>Massilia</taxon>
    </lineage>
</organism>
<evidence type="ECO:0000256" key="1">
    <source>
        <dbReference type="SAM" id="MobiDB-lite"/>
    </source>
</evidence>
<sequence>MRFRNGLMNAVVALGLAMFALAAAAAPMSNAELKKQVADTERAFAASMKARDHAAFVSFLSDETIFFNGKQVLRGKTAVGKAWKRFYEEPQAPFAWEPDEVEVLDSGSLAHSSGPVYDPSGKLIARYNSIWRLEAPNTWRIIVDKGAEVCNCKKEADPDKKEPDPDKKEPDPDKKQP</sequence>
<dbReference type="Proteomes" id="UP000241421">
    <property type="component" value="Unassembled WGS sequence"/>
</dbReference>
<evidence type="ECO:0000313" key="4">
    <source>
        <dbReference type="EMBL" id="PWF46624.1"/>
    </source>
</evidence>
<evidence type="ECO:0000256" key="2">
    <source>
        <dbReference type="SAM" id="SignalP"/>
    </source>
</evidence>
<dbReference type="SUPFAM" id="SSF54427">
    <property type="entry name" value="NTF2-like"/>
    <property type="match status" value="1"/>
</dbReference>
<feature type="chain" id="PRO_5015757373" evidence="2">
    <location>
        <begin position="26"/>
        <end position="177"/>
    </location>
</feature>
<keyword evidence="2" id="KW-0732">Signal</keyword>
<keyword evidence="5" id="KW-1185">Reference proteome</keyword>
<reference evidence="4 5" key="1">
    <citation type="submission" date="2018-04" db="EMBL/GenBank/DDBJ databases">
        <title>Massilia violaceinigra sp. nov., a novel purple-pigmented bacterium isolated from Tianshan glacier, Xinjiang, China.</title>
        <authorList>
            <person name="Wang H."/>
        </authorList>
    </citation>
    <scope>NUCLEOTIDE SEQUENCE [LARGE SCALE GENOMIC DNA]</scope>
    <source>
        <strain evidence="4 5">B448-2</strain>
    </source>
</reference>
<dbReference type="InterPro" id="IPR027843">
    <property type="entry name" value="DUF4440"/>
</dbReference>
<accession>A0A2U2HIH8</accession>
<proteinExistence type="predicted"/>